<dbReference type="CDD" id="cd04301">
    <property type="entry name" value="NAT_SF"/>
    <property type="match status" value="1"/>
</dbReference>
<evidence type="ECO:0000313" key="4">
    <source>
        <dbReference type="EMBL" id="PZR31263.1"/>
    </source>
</evidence>
<dbReference type="PANTHER" id="PTHR43877">
    <property type="entry name" value="AMINOALKYLPHOSPHONATE N-ACETYLTRANSFERASE-RELATED-RELATED"/>
    <property type="match status" value="1"/>
</dbReference>
<dbReference type="AlphaFoldDB" id="A0A2W5V057"/>
<evidence type="ECO:0000256" key="1">
    <source>
        <dbReference type="ARBA" id="ARBA00022679"/>
    </source>
</evidence>
<evidence type="ECO:0000259" key="3">
    <source>
        <dbReference type="PROSITE" id="PS51186"/>
    </source>
</evidence>
<dbReference type="PANTHER" id="PTHR43877:SF1">
    <property type="entry name" value="ACETYLTRANSFERASE"/>
    <property type="match status" value="1"/>
</dbReference>
<dbReference type="InterPro" id="IPR000182">
    <property type="entry name" value="GNAT_dom"/>
</dbReference>
<reference evidence="4 5" key="1">
    <citation type="submission" date="2017-08" db="EMBL/GenBank/DDBJ databases">
        <title>Infants hospitalized years apart are colonized by the same room-sourced microbial strains.</title>
        <authorList>
            <person name="Brooks B."/>
            <person name="Olm M.R."/>
            <person name="Firek B.A."/>
            <person name="Baker R."/>
            <person name="Thomas B.C."/>
            <person name="Morowitz M.J."/>
            <person name="Banfield J.F."/>
        </authorList>
    </citation>
    <scope>NUCLEOTIDE SEQUENCE [LARGE SCALE GENOMIC DNA]</scope>
    <source>
        <strain evidence="4">S2_003_000_R2_4</strain>
    </source>
</reference>
<name>A0A2W5V057_9CAUL</name>
<proteinExistence type="predicted"/>
<dbReference type="RefSeq" id="WP_304281919.1">
    <property type="nucleotide sequence ID" value="NZ_QFQZ01000092.1"/>
</dbReference>
<organism evidence="4 5">
    <name type="scientific">Caulobacter segnis</name>
    <dbReference type="NCBI Taxonomy" id="88688"/>
    <lineage>
        <taxon>Bacteria</taxon>
        <taxon>Pseudomonadati</taxon>
        <taxon>Pseudomonadota</taxon>
        <taxon>Alphaproteobacteria</taxon>
        <taxon>Caulobacterales</taxon>
        <taxon>Caulobacteraceae</taxon>
        <taxon>Caulobacter</taxon>
    </lineage>
</organism>
<keyword evidence="2" id="KW-0012">Acyltransferase</keyword>
<evidence type="ECO:0000256" key="2">
    <source>
        <dbReference type="ARBA" id="ARBA00023315"/>
    </source>
</evidence>
<dbReference type="Proteomes" id="UP000249393">
    <property type="component" value="Unassembled WGS sequence"/>
</dbReference>
<dbReference type="InterPro" id="IPR016181">
    <property type="entry name" value="Acyl_CoA_acyltransferase"/>
</dbReference>
<dbReference type="EMBL" id="QFQZ01000092">
    <property type="protein sequence ID" value="PZR31263.1"/>
    <property type="molecule type" value="Genomic_DNA"/>
</dbReference>
<comment type="caution">
    <text evidence="4">The sequence shown here is derived from an EMBL/GenBank/DDBJ whole genome shotgun (WGS) entry which is preliminary data.</text>
</comment>
<gene>
    <name evidence="4" type="ORF">DI526_20150</name>
</gene>
<accession>A0A2W5V057</accession>
<protein>
    <submittedName>
        <fullName evidence="4">N-acetyltransferase</fullName>
    </submittedName>
</protein>
<dbReference type="Gene3D" id="3.40.630.30">
    <property type="match status" value="1"/>
</dbReference>
<dbReference type="Pfam" id="PF00583">
    <property type="entry name" value="Acetyltransf_1"/>
    <property type="match status" value="1"/>
</dbReference>
<sequence>MTSVPQTLPVPPAYPPLVLETPAMEASVTALIDRVFGPGRFAKSSERLREGNTLLADCSFVALRDGRPVGCCRMWPVTIGGEPVAFLGPLAVDPDERSAGLGQALVESACEAARAAGWRAVLLVGDGPYFGRIGFTNAHTAGVVMPGPVDQRRVLLLPLRQGGDEGLSGLVAIAPGARATS</sequence>
<feature type="domain" description="N-acetyltransferase" evidence="3">
    <location>
        <begin position="15"/>
        <end position="160"/>
    </location>
</feature>
<evidence type="ECO:0000313" key="5">
    <source>
        <dbReference type="Proteomes" id="UP000249393"/>
    </source>
</evidence>
<dbReference type="SUPFAM" id="SSF55729">
    <property type="entry name" value="Acyl-CoA N-acyltransferases (Nat)"/>
    <property type="match status" value="1"/>
</dbReference>
<dbReference type="GO" id="GO:0016747">
    <property type="term" value="F:acyltransferase activity, transferring groups other than amino-acyl groups"/>
    <property type="evidence" value="ECO:0007669"/>
    <property type="project" value="InterPro"/>
</dbReference>
<dbReference type="InterPro" id="IPR050832">
    <property type="entry name" value="Bact_Acetyltransf"/>
</dbReference>
<keyword evidence="1 4" id="KW-0808">Transferase</keyword>
<dbReference type="PROSITE" id="PS51186">
    <property type="entry name" value="GNAT"/>
    <property type="match status" value="1"/>
</dbReference>